<reference evidence="4" key="3">
    <citation type="submission" date="2020-12" db="UniProtKB">
        <authorList>
            <consortium name="EnsemblPlants"/>
        </authorList>
    </citation>
    <scope>IDENTIFICATION</scope>
</reference>
<dbReference type="SUPFAM" id="SSF47923">
    <property type="entry name" value="Ypt/Rab-GAP domain of gyp1p"/>
    <property type="match status" value="2"/>
</dbReference>
<dbReference type="InterPro" id="IPR035969">
    <property type="entry name" value="Rab-GAP_TBC_sf"/>
</dbReference>
<dbReference type="PANTHER" id="PTHR22957">
    <property type="entry name" value="TBC1 DOMAIN FAMILY MEMBER GTPASE-ACTIVATING PROTEIN"/>
    <property type="match status" value="1"/>
</dbReference>
<dbReference type="EMBL" id="ABEU02000013">
    <property type="protein sequence ID" value="PNR42389.1"/>
    <property type="molecule type" value="Genomic_DNA"/>
</dbReference>
<keyword evidence="5" id="KW-1185">Reference proteome</keyword>
<dbReference type="Gene3D" id="1.10.472.80">
    <property type="entry name" value="Ypt/Rab-GAP domain of gyp1p, domain 3"/>
    <property type="match status" value="1"/>
</dbReference>
<dbReference type="EnsemblPlants" id="Pp3c13_11070V3.1">
    <property type="protein sequence ID" value="Pp3c13_11070V3.1"/>
    <property type="gene ID" value="Pp3c13_11070"/>
</dbReference>
<dbReference type="GeneID" id="112290154"/>
<dbReference type="Gramene" id="Pp3c13_11070V3.1">
    <property type="protein sequence ID" value="Pp3c13_11070V3.1"/>
    <property type="gene ID" value="Pp3c13_11070"/>
</dbReference>
<dbReference type="PROSITE" id="PS50086">
    <property type="entry name" value="TBC_RABGAP"/>
    <property type="match status" value="1"/>
</dbReference>
<dbReference type="FunCoup" id="A0A2K1JLJ5">
    <property type="interactions" value="247"/>
</dbReference>
<feature type="region of interest" description="Disordered" evidence="1">
    <location>
        <begin position="1"/>
        <end position="23"/>
    </location>
</feature>
<reference evidence="3 5" key="1">
    <citation type="journal article" date="2008" name="Science">
        <title>The Physcomitrella genome reveals evolutionary insights into the conquest of land by plants.</title>
        <authorList>
            <person name="Rensing S."/>
            <person name="Lang D."/>
            <person name="Zimmer A."/>
            <person name="Terry A."/>
            <person name="Salamov A."/>
            <person name="Shapiro H."/>
            <person name="Nishiyama T."/>
            <person name="Perroud P.-F."/>
            <person name="Lindquist E."/>
            <person name="Kamisugi Y."/>
            <person name="Tanahashi T."/>
            <person name="Sakakibara K."/>
            <person name="Fujita T."/>
            <person name="Oishi K."/>
            <person name="Shin-I T."/>
            <person name="Kuroki Y."/>
            <person name="Toyoda A."/>
            <person name="Suzuki Y."/>
            <person name="Hashimoto A."/>
            <person name="Yamaguchi K."/>
            <person name="Sugano A."/>
            <person name="Kohara Y."/>
            <person name="Fujiyama A."/>
            <person name="Anterola A."/>
            <person name="Aoki S."/>
            <person name="Ashton N."/>
            <person name="Barbazuk W.B."/>
            <person name="Barker E."/>
            <person name="Bennetzen J."/>
            <person name="Bezanilla M."/>
            <person name="Blankenship R."/>
            <person name="Cho S.H."/>
            <person name="Dutcher S."/>
            <person name="Estelle M."/>
            <person name="Fawcett J.A."/>
            <person name="Gundlach H."/>
            <person name="Hanada K."/>
            <person name="Heyl A."/>
            <person name="Hicks K.A."/>
            <person name="Hugh J."/>
            <person name="Lohr M."/>
            <person name="Mayer K."/>
            <person name="Melkozernov A."/>
            <person name="Murata T."/>
            <person name="Nelson D."/>
            <person name="Pils B."/>
            <person name="Prigge M."/>
            <person name="Reiss B."/>
            <person name="Renner T."/>
            <person name="Rombauts S."/>
            <person name="Rushton P."/>
            <person name="Sanderfoot A."/>
            <person name="Schween G."/>
            <person name="Shiu S.-H."/>
            <person name="Stueber K."/>
            <person name="Theodoulou F.L."/>
            <person name="Tu H."/>
            <person name="Van de Peer Y."/>
            <person name="Verrier P.J."/>
            <person name="Waters E."/>
            <person name="Wood A."/>
            <person name="Yang L."/>
            <person name="Cove D."/>
            <person name="Cuming A."/>
            <person name="Hasebe M."/>
            <person name="Lucas S."/>
            <person name="Mishler D.B."/>
            <person name="Reski R."/>
            <person name="Grigoriev I."/>
            <person name="Quatrano R.S."/>
            <person name="Boore J.L."/>
        </authorList>
    </citation>
    <scope>NUCLEOTIDE SEQUENCE [LARGE SCALE GENOMIC DNA]</scope>
    <source>
        <strain evidence="4 5">cv. Gransden 2004</strain>
    </source>
</reference>
<feature type="domain" description="Rab-GAP TBC" evidence="2">
    <location>
        <begin position="62"/>
        <end position="327"/>
    </location>
</feature>
<dbReference type="STRING" id="3218.A0A2K1JLJ5"/>
<dbReference type="Pfam" id="PF00566">
    <property type="entry name" value="RabGAP-TBC"/>
    <property type="match status" value="1"/>
</dbReference>
<accession>A0A2K1JLJ5</accession>
<proteinExistence type="predicted"/>
<evidence type="ECO:0000313" key="3">
    <source>
        <dbReference type="EMBL" id="PNR42389.1"/>
    </source>
</evidence>
<dbReference type="AlphaFoldDB" id="A0A2K1JLJ5"/>
<dbReference type="Gene3D" id="1.10.8.270">
    <property type="entry name" value="putative rabgap domain of human tbc1 domain family member 14 like domains"/>
    <property type="match status" value="1"/>
</dbReference>
<dbReference type="SMART" id="SM00164">
    <property type="entry name" value="TBC"/>
    <property type="match status" value="1"/>
</dbReference>
<dbReference type="RefSeq" id="XP_024391918.1">
    <property type="nucleotide sequence ID" value="XM_024536150.2"/>
</dbReference>
<dbReference type="GO" id="GO:0005096">
    <property type="term" value="F:GTPase activator activity"/>
    <property type="evidence" value="ECO:0000318"/>
    <property type="project" value="GO_Central"/>
</dbReference>
<dbReference type="KEGG" id="ppp:112290154"/>
<reference evidence="3 5" key="2">
    <citation type="journal article" date="2018" name="Plant J.">
        <title>The Physcomitrella patens chromosome-scale assembly reveals moss genome structure and evolution.</title>
        <authorList>
            <person name="Lang D."/>
            <person name="Ullrich K.K."/>
            <person name="Murat F."/>
            <person name="Fuchs J."/>
            <person name="Jenkins J."/>
            <person name="Haas F.B."/>
            <person name="Piednoel M."/>
            <person name="Gundlach H."/>
            <person name="Van Bel M."/>
            <person name="Meyberg R."/>
            <person name="Vives C."/>
            <person name="Morata J."/>
            <person name="Symeonidi A."/>
            <person name="Hiss M."/>
            <person name="Muchero W."/>
            <person name="Kamisugi Y."/>
            <person name="Saleh O."/>
            <person name="Blanc G."/>
            <person name="Decker E.L."/>
            <person name="van Gessel N."/>
            <person name="Grimwood J."/>
            <person name="Hayes R.D."/>
            <person name="Graham S.W."/>
            <person name="Gunter L.E."/>
            <person name="McDaniel S.F."/>
            <person name="Hoernstein S.N.W."/>
            <person name="Larsson A."/>
            <person name="Li F.W."/>
            <person name="Perroud P.F."/>
            <person name="Phillips J."/>
            <person name="Ranjan P."/>
            <person name="Rokshar D.S."/>
            <person name="Rothfels C.J."/>
            <person name="Schneider L."/>
            <person name="Shu S."/>
            <person name="Stevenson D.W."/>
            <person name="Thummler F."/>
            <person name="Tillich M."/>
            <person name="Villarreal Aguilar J.C."/>
            <person name="Widiez T."/>
            <person name="Wong G.K."/>
            <person name="Wymore A."/>
            <person name="Zhang Y."/>
            <person name="Zimmer A.D."/>
            <person name="Quatrano R.S."/>
            <person name="Mayer K.F.X."/>
            <person name="Goodstein D."/>
            <person name="Casacuberta J.M."/>
            <person name="Vandepoele K."/>
            <person name="Reski R."/>
            <person name="Cuming A.C."/>
            <person name="Tuskan G.A."/>
            <person name="Maumus F."/>
            <person name="Salse J."/>
            <person name="Schmutz J."/>
            <person name="Rensing S.A."/>
        </authorList>
    </citation>
    <scope>NUCLEOTIDE SEQUENCE [LARGE SCALE GENOMIC DNA]</scope>
    <source>
        <strain evidence="4 5">cv. Gransden 2004</strain>
    </source>
</reference>
<dbReference type="PaxDb" id="3218-PP1S5_337V6.1"/>
<dbReference type="FunFam" id="1.10.8.270:FF:000025">
    <property type="entry name" value="TBC1 domain family member 15-like"/>
    <property type="match status" value="1"/>
</dbReference>
<protein>
    <recommendedName>
        <fullName evidence="2">Rab-GAP TBC domain-containing protein</fullName>
    </recommendedName>
</protein>
<dbReference type="OMA" id="KYITMAV"/>
<name>A0A2K1JLJ5_PHYPA</name>
<dbReference type="EnsemblPlants" id="Pp3c13_11070V3.4">
    <property type="protein sequence ID" value="Pp3c13_11070V3.4"/>
    <property type="gene ID" value="Pp3c13_11070"/>
</dbReference>
<dbReference type="OrthoDB" id="10264062at2759"/>
<sequence length="435" mass="49615">MAAQLTQGEDPYALRPDCTDSAPPRFRIKPGKTLSSRAWYGAFNEQGQLNLDKVLKRIRRGGVDPAIRAEVWEFLLGCFGPSSTAPERDALRASRREQYAKLKAECQVMDNLVGSGQIATSPRINEDGSPVEEYNSGEISVADEISHHQIEDMNRGYQQTSKASSEKQDAKTIQWRLNLHQIGLDVVRTDRMLQFYASQEHMSKLWDILAVYCWLDPAIGYCQGMSDFCSPLALMFQDEADAFWCFERIVSRVRDNFSCTDKEVGVQKQLGVLATLLKVLDPKLHEHIDSIGGGNYIFAFRMIMVLFRREFSFVDTLYLWEMMWALEYSPSSIQDVSVTRTWSLRRRYKGRGKYEAQNEKYGASRMPGGKAPLSLFCAIAIFEMQRNRLLNEAQGLDEVLKLLNDVTGKIDPKEACRLALDLHSKYLRTVRRQST</sequence>
<evidence type="ECO:0000313" key="4">
    <source>
        <dbReference type="EnsemblPlants" id="Pp3c13_11070V3.1"/>
    </source>
</evidence>
<organism evidence="3">
    <name type="scientific">Physcomitrium patens</name>
    <name type="common">Spreading-leaved earth moss</name>
    <name type="synonym">Physcomitrella patens</name>
    <dbReference type="NCBI Taxonomy" id="3218"/>
    <lineage>
        <taxon>Eukaryota</taxon>
        <taxon>Viridiplantae</taxon>
        <taxon>Streptophyta</taxon>
        <taxon>Embryophyta</taxon>
        <taxon>Bryophyta</taxon>
        <taxon>Bryophytina</taxon>
        <taxon>Bryopsida</taxon>
        <taxon>Funariidae</taxon>
        <taxon>Funariales</taxon>
        <taxon>Funariaceae</taxon>
        <taxon>Physcomitrium</taxon>
    </lineage>
</organism>
<gene>
    <name evidence="4" type="primary">LOC112290154</name>
    <name evidence="3" type="ORF">PHYPA_017218</name>
</gene>
<dbReference type="Gramene" id="Pp3c13_11070V3.4">
    <property type="protein sequence ID" value="Pp3c13_11070V3.4"/>
    <property type="gene ID" value="Pp3c13_11070"/>
</dbReference>
<evidence type="ECO:0000256" key="1">
    <source>
        <dbReference type="SAM" id="MobiDB-lite"/>
    </source>
</evidence>
<evidence type="ECO:0000259" key="2">
    <source>
        <dbReference type="PROSITE" id="PS50086"/>
    </source>
</evidence>
<dbReference type="PANTHER" id="PTHR22957:SF689">
    <property type="entry name" value="TBC1 DOMAIN FAMILY MEMBER 15-LIKE"/>
    <property type="match status" value="1"/>
</dbReference>
<dbReference type="Proteomes" id="UP000006727">
    <property type="component" value="Chromosome 13"/>
</dbReference>
<evidence type="ECO:0000313" key="5">
    <source>
        <dbReference type="Proteomes" id="UP000006727"/>
    </source>
</evidence>
<dbReference type="InterPro" id="IPR000195">
    <property type="entry name" value="Rab-GAP-TBC_dom"/>
</dbReference>